<dbReference type="EMBL" id="LR796670">
    <property type="protein sequence ID" value="CAB4159391.1"/>
    <property type="molecule type" value="Genomic_DNA"/>
</dbReference>
<evidence type="ECO:0000313" key="1">
    <source>
        <dbReference type="EMBL" id="CAB4159391.1"/>
    </source>
</evidence>
<organism evidence="1">
    <name type="scientific">uncultured Caudovirales phage</name>
    <dbReference type="NCBI Taxonomy" id="2100421"/>
    <lineage>
        <taxon>Viruses</taxon>
        <taxon>Duplodnaviria</taxon>
        <taxon>Heunggongvirae</taxon>
        <taxon>Uroviricota</taxon>
        <taxon>Caudoviricetes</taxon>
        <taxon>Peduoviridae</taxon>
        <taxon>Maltschvirus</taxon>
        <taxon>Maltschvirus maltsch</taxon>
    </lineage>
</organism>
<proteinExistence type="predicted"/>
<protein>
    <submittedName>
        <fullName evidence="1">Uncharacterized protein</fullName>
    </submittedName>
</protein>
<sequence length="99" mass="11423">MKNSKKYFFGWENVKWVLKELLNMYSAKTSYFSKKRIESGVAFLVAQWGMIFFLLEKHSSLSMSDLLMWAGVEFAISGYMLSQIQKEKKGSSSESEEIG</sequence>
<reference evidence="1" key="1">
    <citation type="submission" date="2020-04" db="EMBL/GenBank/DDBJ databases">
        <authorList>
            <person name="Chiriac C."/>
            <person name="Salcher M."/>
            <person name="Ghai R."/>
            <person name="Kavagutti S V."/>
        </authorList>
    </citation>
    <scope>NUCLEOTIDE SEQUENCE</scope>
</reference>
<gene>
    <name evidence="1" type="ORF">UFOVP699_127</name>
</gene>
<accession>A0A6J5NPV4</accession>
<name>A0A6J5NPV4_9CAUD</name>